<proteinExistence type="predicted"/>
<dbReference type="EMBL" id="JAGGMR010000001">
    <property type="protein sequence ID" value="MBP2187517.1"/>
    <property type="molecule type" value="Genomic_DNA"/>
</dbReference>
<evidence type="ECO:0000313" key="1">
    <source>
        <dbReference type="EMBL" id="MBP2187517.1"/>
    </source>
</evidence>
<evidence type="ECO:0000313" key="2">
    <source>
        <dbReference type="Proteomes" id="UP001519325"/>
    </source>
</evidence>
<organism evidence="1 2">
    <name type="scientific">Nocardia goodfellowii</name>
    <dbReference type="NCBI Taxonomy" id="882446"/>
    <lineage>
        <taxon>Bacteria</taxon>
        <taxon>Bacillati</taxon>
        <taxon>Actinomycetota</taxon>
        <taxon>Actinomycetes</taxon>
        <taxon>Mycobacteriales</taxon>
        <taxon>Nocardiaceae</taxon>
        <taxon>Nocardia</taxon>
    </lineage>
</organism>
<sequence length="39" mass="3982">MPATEEDYRCGHRRVLGLGTVALTVPLSGVVAGGAEKLG</sequence>
<protein>
    <submittedName>
        <fullName evidence="1">Uncharacterized protein</fullName>
    </submittedName>
</protein>
<comment type="caution">
    <text evidence="1">The sequence shown here is derived from an EMBL/GenBank/DDBJ whole genome shotgun (WGS) entry which is preliminary data.</text>
</comment>
<dbReference type="Proteomes" id="UP001519325">
    <property type="component" value="Unassembled WGS sequence"/>
</dbReference>
<reference evidence="1 2" key="1">
    <citation type="submission" date="2021-03" db="EMBL/GenBank/DDBJ databases">
        <title>Sequencing the genomes of 1000 actinobacteria strains.</title>
        <authorList>
            <person name="Klenk H.-P."/>
        </authorList>
    </citation>
    <scope>NUCLEOTIDE SEQUENCE [LARGE SCALE GENOMIC DNA]</scope>
    <source>
        <strain evidence="1 2">DSM 45516</strain>
    </source>
</reference>
<keyword evidence="2" id="KW-1185">Reference proteome</keyword>
<accession>A0ABS4Q749</accession>
<gene>
    <name evidence="1" type="ORF">BJ987_000418</name>
</gene>
<name>A0ABS4Q749_9NOCA</name>